<comment type="caution">
    <text evidence="1">The sequence shown here is derived from an EMBL/GenBank/DDBJ whole genome shotgun (WGS) entry which is preliminary data.</text>
</comment>
<dbReference type="Proteomes" id="UP000821865">
    <property type="component" value="Chromosome 8"/>
</dbReference>
<reference evidence="1" key="1">
    <citation type="submission" date="2020-05" db="EMBL/GenBank/DDBJ databases">
        <title>Large-scale comparative analyses of tick genomes elucidate their genetic diversity and vector capacities.</title>
        <authorList>
            <person name="Jia N."/>
            <person name="Wang J."/>
            <person name="Shi W."/>
            <person name="Du L."/>
            <person name="Sun Y."/>
            <person name="Zhan W."/>
            <person name="Jiang J."/>
            <person name="Wang Q."/>
            <person name="Zhang B."/>
            <person name="Ji P."/>
            <person name="Sakyi L.B."/>
            <person name="Cui X."/>
            <person name="Yuan T."/>
            <person name="Jiang B."/>
            <person name="Yang W."/>
            <person name="Lam T.T.-Y."/>
            <person name="Chang Q."/>
            <person name="Ding S."/>
            <person name="Wang X."/>
            <person name="Zhu J."/>
            <person name="Ruan X."/>
            <person name="Zhao L."/>
            <person name="Wei J."/>
            <person name="Que T."/>
            <person name="Du C."/>
            <person name="Cheng J."/>
            <person name="Dai P."/>
            <person name="Han X."/>
            <person name="Huang E."/>
            <person name="Gao Y."/>
            <person name="Liu J."/>
            <person name="Shao H."/>
            <person name="Ye R."/>
            <person name="Li L."/>
            <person name="Wei W."/>
            <person name="Wang X."/>
            <person name="Wang C."/>
            <person name="Yang T."/>
            <person name="Huo Q."/>
            <person name="Li W."/>
            <person name="Guo W."/>
            <person name="Chen H."/>
            <person name="Zhou L."/>
            <person name="Ni X."/>
            <person name="Tian J."/>
            <person name="Zhou Y."/>
            <person name="Sheng Y."/>
            <person name="Liu T."/>
            <person name="Pan Y."/>
            <person name="Xia L."/>
            <person name="Li J."/>
            <person name="Zhao F."/>
            <person name="Cao W."/>
        </authorList>
    </citation>
    <scope>NUCLEOTIDE SEQUENCE</scope>
    <source>
        <strain evidence="1">Dsil-2018</strain>
    </source>
</reference>
<proteinExistence type="predicted"/>
<protein>
    <submittedName>
        <fullName evidence="1">Uncharacterized protein</fullName>
    </submittedName>
</protein>
<sequence>MDHWCRRPALFENLSVAEWKELAIPVDERGKHSHCTVRDPPGAGSAARIVRCTSWEFDLSAHGNNIVSQWNLVCDQRWLIAVAWLVHSAACMASLPLAGALGDCIGRRIIVFITVPVVLIAGVASSIPNTFHSFVAVRSILSAAISALVPPLVALVYEVTPMQKMPAYSVASAALLVVASPVALFVTRFFKAGWAAVQLVLMAPACLLVAIYYTVDESPAWLMEIGDPKEAERVVLRAAALNHVPLDARDDLLGQYEQWIIGQHPRERAEYRGACSDRYRARTTLLACMWTALGYSYGTCVSSDVVHASDIANLLSHLLSGVACVLAVPSVLRYGFRRVVLVSAFAFSGMSALLLATDGGDEESLLRDALLLNLRVAGNVAFTFFFALAIRSYPVVAHCRAVGTGLACFLLGRVMGNIGLSLISGLSTDLQLSVTAVLMATFAVGVEFLPSEVDWRSQACSSAHSRSSVQSAGELRRTLFDSLVPLPKEPVKWRSAQSRSRSLSLPEQYSLRLGETSRSISGE</sequence>
<accession>A0ACB8CBZ1</accession>
<gene>
    <name evidence="1" type="ORF">HPB49_022957</name>
</gene>
<organism evidence="1 2">
    <name type="scientific">Dermacentor silvarum</name>
    <name type="common">Tick</name>
    <dbReference type="NCBI Taxonomy" id="543639"/>
    <lineage>
        <taxon>Eukaryota</taxon>
        <taxon>Metazoa</taxon>
        <taxon>Ecdysozoa</taxon>
        <taxon>Arthropoda</taxon>
        <taxon>Chelicerata</taxon>
        <taxon>Arachnida</taxon>
        <taxon>Acari</taxon>
        <taxon>Parasitiformes</taxon>
        <taxon>Ixodida</taxon>
        <taxon>Ixodoidea</taxon>
        <taxon>Ixodidae</taxon>
        <taxon>Rhipicephalinae</taxon>
        <taxon>Dermacentor</taxon>
    </lineage>
</organism>
<evidence type="ECO:0000313" key="1">
    <source>
        <dbReference type="EMBL" id="KAH7938375.1"/>
    </source>
</evidence>
<dbReference type="EMBL" id="CM023477">
    <property type="protein sequence ID" value="KAH7938375.1"/>
    <property type="molecule type" value="Genomic_DNA"/>
</dbReference>
<keyword evidence="2" id="KW-1185">Reference proteome</keyword>
<evidence type="ECO:0000313" key="2">
    <source>
        <dbReference type="Proteomes" id="UP000821865"/>
    </source>
</evidence>
<name>A0ACB8CBZ1_DERSI</name>